<reference evidence="8" key="1">
    <citation type="journal article" date="2018" name="Nat. Microbiol.">
        <title>Leveraging single-cell genomics to expand the fungal tree of life.</title>
        <authorList>
            <person name="Ahrendt S.R."/>
            <person name="Quandt C.A."/>
            <person name="Ciobanu D."/>
            <person name="Clum A."/>
            <person name="Salamov A."/>
            <person name="Andreopoulos B."/>
            <person name="Cheng J.F."/>
            <person name="Woyke T."/>
            <person name="Pelin A."/>
            <person name="Henrissat B."/>
            <person name="Reynolds N.K."/>
            <person name="Benny G.L."/>
            <person name="Smith M.E."/>
            <person name="James T.Y."/>
            <person name="Grigoriev I.V."/>
        </authorList>
    </citation>
    <scope>NUCLEOTIDE SEQUENCE [LARGE SCALE GENOMIC DNA]</scope>
    <source>
        <strain evidence="8">Benny S71-1</strain>
    </source>
</reference>
<feature type="transmembrane region" description="Helical" evidence="6">
    <location>
        <begin position="33"/>
        <end position="51"/>
    </location>
</feature>
<proteinExistence type="inferred from homology"/>
<dbReference type="AlphaFoldDB" id="A0A4P9YVC2"/>
<keyword evidence="8" id="KW-1185">Reference proteome</keyword>
<dbReference type="EMBL" id="KZ990718">
    <property type="protein sequence ID" value="RKP23748.1"/>
    <property type="molecule type" value="Genomic_DNA"/>
</dbReference>
<evidence type="ECO:0000256" key="1">
    <source>
        <dbReference type="ARBA" id="ARBA00004141"/>
    </source>
</evidence>
<protein>
    <submittedName>
        <fullName evidence="7">Uncharacterized protein</fullName>
    </submittedName>
</protein>
<comment type="subcellular location">
    <subcellularLocation>
        <location evidence="1">Membrane</location>
        <topology evidence="1">Multi-pass membrane protein</topology>
    </subcellularLocation>
</comment>
<keyword evidence="3 6" id="KW-1133">Transmembrane helix</keyword>
<evidence type="ECO:0000256" key="2">
    <source>
        <dbReference type="ARBA" id="ARBA00022692"/>
    </source>
</evidence>
<dbReference type="InterPro" id="IPR045014">
    <property type="entry name" value="TM41A/B"/>
</dbReference>
<name>A0A4P9YVC2_9FUNG</name>
<dbReference type="PANTHER" id="PTHR43220">
    <property type="match status" value="1"/>
</dbReference>
<evidence type="ECO:0000256" key="4">
    <source>
        <dbReference type="ARBA" id="ARBA00023136"/>
    </source>
</evidence>
<dbReference type="PANTHER" id="PTHR43220:SF18">
    <property type="entry name" value="TRANSMEMBRANE PROTEIN 41B"/>
    <property type="match status" value="1"/>
</dbReference>
<keyword evidence="2 6" id="KW-0812">Transmembrane</keyword>
<dbReference type="GO" id="GO:0016020">
    <property type="term" value="C:membrane"/>
    <property type="evidence" value="ECO:0007669"/>
    <property type="project" value="UniProtKB-SubCell"/>
</dbReference>
<keyword evidence="4 6" id="KW-0472">Membrane</keyword>
<dbReference type="Proteomes" id="UP000278143">
    <property type="component" value="Unassembled WGS sequence"/>
</dbReference>
<evidence type="ECO:0000313" key="7">
    <source>
        <dbReference type="EMBL" id="RKP23748.1"/>
    </source>
</evidence>
<dbReference type="OrthoDB" id="3364966at2759"/>
<evidence type="ECO:0000313" key="8">
    <source>
        <dbReference type="Proteomes" id="UP000278143"/>
    </source>
</evidence>
<evidence type="ECO:0000256" key="6">
    <source>
        <dbReference type="SAM" id="Phobius"/>
    </source>
</evidence>
<organism evidence="7 8">
    <name type="scientific">Syncephalis pseudoplumigaleata</name>
    <dbReference type="NCBI Taxonomy" id="1712513"/>
    <lineage>
        <taxon>Eukaryota</taxon>
        <taxon>Fungi</taxon>
        <taxon>Fungi incertae sedis</taxon>
        <taxon>Zoopagomycota</taxon>
        <taxon>Zoopagomycotina</taxon>
        <taxon>Zoopagomycetes</taxon>
        <taxon>Zoopagales</taxon>
        <taxon>Piptocephalidaceae</taxon>
        <taxon>Syncephalis</taxon>
    </lineage>
</organism>
<feature type="transmembrane region" description="Helical" evidence="6">
    <location>
        <begin position="57"/>
        <end position="81"/>
    </location>
</feature>
<sequence length="124" mass="13974">MVRDWPPELKLPRTLKDLKILGRYLTDYTDQHYIRVSIAFVSLYVFLQTFLVPGSIMLSVLAGALFGVVVGVFYVALATAIGATNCYFLSKYLAGHAIHSMLGEKMDQWRYQEACTSTIDATMR</sequence>
<evidence type="ECO:0000256" key="5">
    <source>
        <dbReference type="ARBA" id="ARBA00025797"/>
    </source>
</evidence>
<gene>
    <name evidence="7" type="ORF">SYNPS1DRAFT_30495</name>
</gene>
<evidence type="ECO:0000256" key="3">
    <source>
        <dbReference type="ARBA" id="ARBA00022989"/>
    </source>
</evidence>
<comment type="similarity">
    <text evidence="5">Belongs to the TMEM41 family.</text>
</comment>
<accession>A0A4P9YVC2</accession>